<feature type="transmembrane region" description="Helical" evidence="8">
    <location>
        <begin position="236"/>
        <end position="256"/>
    </location>
</feature>
<evidence type="ECO:0000313" key="10">
    <source>
        <dbReference type="Proteomes" id="UP000249620"/>
    </source>
</evidence>
<feature type="transmembrane region" description="Helical" evidence="8">
    <location>
        <begin position="72"/>
        <end position="91"/>
    </location>
</feature>
<feature type="transmembrane region" description="Helical" evidence="8">
    <location>
        <begin position="111"/>
        <end position="131"/>
    </location>
</feature>
<evidence type="ECO:0000313" key="9">
    <source>
        <dbReference type="EMBL" id="RAK21742.1"/>
    </source>
</evidence>
<comment type="subcellular location">
    <subcellularLocation>
        <location evidence="1 8">Cell membrane</location>
        <topology evidence="1 8">Multi-pass membrane protein</topology>
    </subcellularLocation>
</comment>
<dbReference type="Pfam" id="PF01925">
    <property type="entry name" value="TauE"/>
    <property type="match status" value="1"/>
</dbReference>
<accession>A0A327YML4</accession>
<protein>
    <recommendedName>
        <fullName evidence="8">Probable membrane transporter protein</fullName>
    </recommendedName>
</protein>
<keyword evidence="4 8" id="KW-1003">Cell membrane</keyword>
<reference evidence="9 10" key="1">
    <citation type="submission" date="2018-06" db="EMBL/GenBank/DDBJ databases">
        <title>Genomic Encyclopedia of Type Strains, Phase III (KMG-III): the genomes of soil and plant-associated and newly described type strains.</title>
        <authorList>
            <person name="Whitman W."/>
        </authorList>
    </citation>
    <scope>NUCLEOTIDE SEQUENCE [LARGE SCALE GENOMIC DNA]</scope>
    <source>
        <strain evidence="9 10">CGMCC 1.12398</strain>
    </source>
</reference>
<comment type="caution">
    <text evidence="9">The sequence shown here is derived from an EMBL/GenBank/DDBJ whole genome shotgun (WGS) entry which is preliminary data.</text>
</comment>
<dbReference type="RefSeq" id="WP_111567182.1">
    <property type="nucleotide sequence ID" value="NZ_QLMI01000005.1"/>
</dbReference>
<dbReference type="InterPro" id="IPR052017">
    <property type="entry name" value="TSUP"/>
</dbReference>
<dbReference type="AlphaFoldDB" id="A0A327YML4"/>
<feature type="transmembrane region" description="Helical" evidence="8">
    <location>
        <begin position="5"/>
        <end position="25"/>
    </location>
</feature>
<organism evidence="9 10">
    <name type="scientific">Flavobacterium aquaticum</name>
    <dbReference type="NCBI Taxonomy" id="1236486"/>
    <lineage>
        <taxon>Bacteria</taxon>
        <taxon>Pseudomonadati</taxon>
        <taxon>Bacteroidota</taxon>
        <taxon>Flavobacteriia</taxon>
        <taxon>Flavobacteriales</taxon>
        <taxon>Flavobacteriaceae</taxon>
        <taxon>Flavobacterium</taxon>
    </lineage>
</organism>
<keyword evidence="5 8" id="KW-0812">Transmembrane</keyword>
<sequence>MEIIIISFVAFLTAILTFFSGFGLGTLLTPVFMLFFPVDIAIGLSGIVHFANNLFKFFLVGKHANKEVLMKFGIPAIFAAMIGSWLLLQISDLQPLFSYSLFGKEWDVLPVKFIIAILLVIFALLDLIPYLSKLEFGKDKLPLGGILSGFFGGLSGHQGALRSAFLIKAGLSKESFIATGIVVSMFIDFTRLSVYASKITTYTLYENKVLLISATLCAIAGAYLGNQLLKKVTLKFLQVFVAVLLLLVAIALGMGII</sequence>
<evidence type="ECO:0000256" key="8">
    <source>
        <dbReference type="RuleBase" id="RU363041"/>
    </source>
</evidence>
<keyword evidence="7 8" id="KW-0472">Membrane</keyword>
<dbReference type="InterPro" id="IPR002781">
    <property type="entry name" value="TM_pro_TauE-like"/>
</dbReference>
<dbReference type="PANTHER" id="PTHR30269:SF37">
    <property type="entry name" value="MEMBRANE TRANSPORTER PROTEIN"/>
    <property type="match status" value="1"/>
</dbReference>
<dbReference type="OrthoDB" id="8480055at2"/>
<dbReference type="PANTHER" id="PTHR30269">
    <property type="entry name" value="TRANSMEMBRANE PROTEIN YFCA"/>
    <property type="match status" value="1"/>
</dbReference>
<dbReference type="GO" id="GO:0005886">
    <property type="term" value="C:plasma membrane"/>
    <property type="evidence" value="ECO:0007669"/>
    <property type="project" value="UniProtKB-SubCell"/>
</dbReference>
<evidence type="ECO:0000256" key="5">
    <source>
        <dbReference type="ARBA" id="ARBA00022692"/>
    </source>
</evidence>
<proteinExistence type="inferred from homology"/>
<evidence type="ECO:0000256" key="2">
    <source>
        <dbReference type="ARBA" id="ARBA00009142"/>
    </source>
</evidence>
<feature type="transmembrane region" description="Helical" evidence="8">
    <location>
        <begin position="209"/>
        <end position="229"/>
    </location>
</feature>
<evidence type="ECO:0000256" key="3">
    <source>
        <dbReference type="ARBA" id="ARBA00022448"/>
    </source>
</evidence>
<name>A0A327YML4_9FLAO</name>
<comment type="similarity">
    <text evidence="2 8">Belongs to the 4-toluene sulfonate uptake permease (TSUP) (TC 2.A.102) family.</text>
</comment>
<evidence type="ECO:0000256" key="4">
    <source>
        <dbReference type="ARBA" id="ARBA00022475"/>
    </source>
</evidence>
<keyword evidence="10" id="KW-1185">Reference proteome</keyword>
<feature type="transmembrane region" description="Helical" evidence="8">
    <location>
        <begin position="176"/>
        <end position="197"/>
    </location>
</feature>
<evidence type="ECO:0000256" key="7">
    <source>
        <dbReference type="ARBA" id="ARBA00023136"/>
    </source>
</evidence>
<keyword evidence="6 8" id="KW-1133">Transmembrane helix</keyword>
<feature type="transmembrane region" description="Helical" evidence="8">
    <location>
        <begin position="31"/>
        <end position="51"/>
    </location>
</feature>
<dbReference type="EMBL" id="QLMI01000005">
    <property type="protein sequence ID" value="RAK21742.1"/>
    <property type="molecule type" value="Genomic_DNA"/>
</dbReference>
<gene>
    <name evidence="9" type="ORF">B0I03_105175</name>
</gene>
<evidence type="ECO:0000256" key="1">
    <source>
        <dbReference type="ARBA" id="ARBA00004651"/>
    </source>
</evidence>
<keyword evidence="3" id="KW-0813">Transport</keyword>
<dbReference type="Proteomes" id="UP000249620">
    <property type="component" value="Unassembled WGS sequence"/>
</dbReference>
<evidence type="ECO:0000256" key="6">
    <source>
        <dbReference type="ARBA" id="ARBA00022989"/>
    </source>
</evidence>